<dbReference type="PANTHER" id="PTHR34203:SF15">
    <property type="entry name" value="SLL1173 PROTEIN"/>
    <property type="match status" value="1"/>
</dbReference>
<dbReference type="SUPFAM" id="SSF53335">
    <property type="entry name" value="S-adenosyl-L-methionine-dependent methyltransferases"/>
    <property type="match status" value="1"/>
</dbReference>
<dbReference type="Gene3D" id="3.40.50.150">
    <property type="entry name" value="Vaccinia Virus protein VP39"/>
    <property type="match status" value="1"/>
</dbReference>
<dbReference type="InterPro" id="IPR006342">
    <property type="entry name" value="FkbM_mtfrase"/>
</dbReference>
<dbReference type="GO" id="GO:0008168">
    <property type="term" value="F:methyltransferase activity"/>
    <property type="evidence" value="ECO:0007669"/>
    <property type="project" value="UniProtKB-KW"/>
</dbReference>
<dbReference type="RefSeq" id="WP_138156999.1">
    <property type="nucleotide sequence ID" value="NZ_CP039381.1"/>
</dbReference>
<evidence type="ECO:0000259" key="1">
    <source>
        <dbReference type="Pfam" id="PF05050"/>
    </source>
</evidence>
<protein>
    <submittedName>
        <fullName evidence="2">FkbM family methyltransferase</fullName>
    </submittedName>
</protein>
<dbReference type="AlphaFoldDB" id="A0A4P8XV19"/>
<dbReference type="OrthoDB" id="5329963at2"/>
<dbReference type="NCBIfam" id="TIGR01444">
    <property type="entry name" value="fkbM_fam"/>
    <property type="match status" value="1"/>
</dbReference>
<evidence type="ECO:0000313" key="3">
    <source>
        <dbReference type="Proteomes" id="UP000301475"/>
    </source>
</evidence>
<dbReference type="InterPro" id="IPR052514">
    <property type="entry name" value="SAM-dependent_MTase"/>
</dbReference>
<name>A0A4P8XV19_9FIRM</name>
<keyword evidence="2" id="KW-0808">Transferase</keyword>
<sequence>MINTLLKEKSVWEKLMVTRKPIILYGMGDGADRVLQEFELLNIHASGVMASDDFVRGQSFHKFTVKTLAQIKEEFKDFIILITFGTHIPEVMANIKALEKEYEVMIPSVPVAGECIFNRSYLVRNGEEIMNAYNLMADEESKEVFKNMCYFEYTGELKYLYAMESSKDDAFKILNLNSEEDYLDLGAYRGDTIDEFLKYTCNHYHSITALEPEPKTFKKLVEAKGDLENTTLLNKAVWSFDTELEFRADMGRGSLIKNNGGLLAETVSIDSLAEDTKFTYIKMDVEGVEFVALSGGMTLMAEHKPKLNIACYHRCCDIYRLPAVIHRANPNYKIYMRHHPYIPCWDTNLYCI</sequence>
<proteinExistence type="predicted"/>
<evidence type="ECO:0000313" key="2">
    <source>
        <dbReference type="EMBL" id="QCT06921.1"/>
    </source>
</evidence>
<accession>A0A4P8XV19</accession>
<keyword evidence="3" id="KW-1185">Reference proteome</keyword>
<gene>
    <name evidence="2" type="ORF">E5Z56_05885</name>
</gene>
<dbReference type="GO" id="GO:0032259">
    <property type="term" value="P:methylation"/>
    <property type="evidence" value="ECO:0007669"/>
    <property type="project" value="UniProtKB-KW"/>
</dbReference>
<reference evidence="2 3" key="1">
    <citation type="submission" date="2019-04" db="EMBL/GenBank/DDBJ databases">
        <authorList>
            <person name="Embree M."/>
            <person name="Gaffney J.R."/>
        </authorList>
    </citation>
    <scope>NUCLEOTIDE SEQUENCE [LARGE SCALE GENOMIC DNA]</scope>
    <source>
        <strain evidence="2 3">JE7A12</strain>
    </source>
</reference>
<dbReference type="Pfam" id="PF05050">
    <property type="entry name" value="Methyltransf_21"/>
    <property type="match status" value="1"/>
</dbReference>
<dbReference type="EMBL" id="CP039381">
    <property type="protein sequence ID" value="QCT06921.1"/>
    <property type="molecule type" value="Genomic_DNA"/>
</dbReference>
<dbReference type="Proteomes" id="UP000301475">
    <property type="component" value="Chromosome"/>
</dbReference>
<feature type="domain" description="Methyltransferase FkbM" evidence="1">
    <location>
        <begin position="184"/>
        <end position="307"/>
    </location>
</feature>
<dbReference type="InterPro" id="IPR029063">
    <property type="entry name" value="SAM-dependent_MTases_sf"/>
</dbReference>
<dbReference type="KEGG" id="ruj:E5Z56_05885"/>
<dbReference type="PANTHER" id="PTHR34203">
    <property type="entry name" value="METHYLTRANSFERASE, FKBM FAMILY PROTEIN"/>
    <property type="match status" value="1"/>
</dbReference>
<organism evidence="2 3">
    <name type="scientific">Ruminococcus bovis</name>
    <dbReference type="NCBI Taxonomy" id="2564099"/>
    <lineage>
        <taxon>Bacteria</taxon>
        <taxon>Bacillati</taxon>
        <taxon>Bacillota</taxon>
        <taxon>Clostridia</taxon>
        <taxon>Eubacteriales</taxon>
        <taxon>Oscillospiraceae</taxon>
        <taxon>Ruminococcus</taxon>
    </lineage>
</organism>
<keyword evidence="2" id="KW-0489">Methyltransferase</keyword>